<evidence type="ECO:0000256" key="1">
    <source>
        <dbReference type="ARBA" id="ARBA00022729"/>
    </source>
</evidence>
<dbReference type="OrthoDB" id="9802683at2"/>
<evidence type="ECO:0000313" key="4">
    <source>
        <dbReference type="EMBL" id="TDL41783.1"/>
    </source>
</evidence>
<feature type="domain" description="SbsA Ig-like" evidence="3">
    <location>
        <begin position="462"/>
        <end position="569"/>
    </location>
</feature>
<feature type="compositionally biased region" description="Polar residues" evidence="2">
    <location>
        <begin position="1"/>
        <end position="10"/>
    </location>
</feature>
<dbReference type="Pfam" id="PF08310">
    <property type="entry name" value="LGFP"/>
    <property type="match status" value="5"/>
</dbReference>
<dbReference type="InterPro" id="IPR014755">
    <property type="entry name" value="Cu-Rt/internalin_Ig-like"/>
</dbReference>
<keyword evidence="1" id="KW-0732">Signal</keyword>
<dbReference type="InterPro" id="IPR032812">
    <property type="entry name" value="SbsA_Ig"/>
</dbReference>
<dbReference type="Gene3D" id="2.60.40.1220">
    <property type="match status" value="1"/>
</dbReference>
<sequence length="897" mass="94090">MRGRGSSTPWRQARPGAHRLAGHRRRRVPDLRLHAWLAALLVVLGAVLVAPVPATAETGDVGVEGPSHAGTGTPTGTKRANSSLWFNDGAWWGNLWNTTTSDFEIFRFDPATNSWTSTGVLTETRANTHHDVLWDGTTLYVASYRFVNDGLPAEPGFPTNMRRYSYDPGSEKYTLLGSTQINDSKVELLTIDKDSSGRVWATWQQGNQIYLNVTGTDGATWGTPFAHPSALGNVSVDDTSALIAFDGNKMGLMWSRQIGDATDGVYWSYHVDGAADSAWTDPVAAVSGQRSGDDHVYLKWLDASAGGKVFAAIKTSNTSASQPLIQLLALSGTTWSAHTIATVSECPNRVIVLLDEHAQKVRTFATYPKPGGVLNAGVCSTSGGAIYEKSSPLDTISFTTEKTARIVDADQYVHNVTSTKQNVNSADWGTANSGLLVLADANATSRYWHYFDPTGEGGGSTDTTPPTVTTTAPAAGATGVAVTANVTGTFSEGMDAATITSSTFMLRAGTTAVPATVTYSGTDRVATLNPGADLAAGTQYTATIKGGTSGVKDAAGNALAADRTWTFTTAAAQPVQSPIAAKAESLNGALGAATTPEVYGLKDNGGYQCFERGCIMYSPASGAHVTLGAIRAKWASTGFENGPLGYPVTDEIGGLKDGGVFQNYQGGAIIFSPATGANISMGPIREKWASTGFENGALGYPVSDVVGGLRDGGAFQNYQRGAIIYSPATGAHISIGAIREKWASTGYENGRLGYPVTDEIGGLKDGGVFQNYERGAIIYSPATGAHLSIGAIRDRWAATGFENGRLGYPVTDDIGGLKNGGVFQNYQGGAIIWSAATGAQISVGAIRTIWASTGYESGRLGYPTSGEYATGNDGSVAQDYQGGVIHVGPNGYYITWR</sequence>
<dbReference type="EMBL" id="SMZQ01000001">
    <property type="protein sequence ID" value="TDL41783.1"/>
    <property type="molecule type" value="Genomic_DNA"/>
</dbReference>
<dbReference type="SUPFAM" id="SSF63825">
    <property type="entry name" value="YWTD domain"/>
    <property type="match status" value="1"/>
</dbReference>
<gene>
    <name evidence="4" type="ORF">E2R57_00420</name>
</gene>
<dbReference type="InterPro" id="IPR013207">
    <property type="entry name" value="LGFP"/>
</dbReference>
<organism evidence="4 5">
    <name type="scientific">Arthrobacter nitrophenolicus</name>
    <dbReference type="NCBI Taxonomy" id="683150"/>
    <lineage>
        <taxon>Bacteria</taxon>
        <taxon>Bacillati</taxon>
        <taxon>Actinomycetota</taxon>
        <taxon>Actinomycetes</taxon>
        <taxon>Micrococcales</taxon>
        <taxon>Micrococcaceae</taxon>
        <taxon>Arthrobacter</taxon>
    </lineage>
</organism>
<accession>A0A4R5YAQ0</accession>
<reference evidence="4 5" key="1">
    <citation type="submission" date="2019-03" db="EMBL/GenBank/DDBJ databases">
        <title>Genome Sequencing and Assembly of Various Microbes Isolated from Partially Reclaimed Soil and Acid Mine Drainage (AMD) Site.</title>
        <authorList>
            <person name="Steinbock B."/>
            <person name="Bechtold R."/>
            <person name="Sevigny J.L."/>
            <person name="Thomas D."/>
            <person name="Cuthill L.R."/>
            <person name="Aveiro Johannsen E.J."/>
            <person name="Thomas K."/>
            <person name="Ghosh A."/>
        </authorList>
    </citation>
    <scope>NUCLEOTIDE SEQUENCE [LARGE SCALE GENOMIC DNA]</scope>
    <source>
        <strain evidence="4 5">S-A1</strain>
    </source>
</reference>
<evidence type="ECO:0000259" key="3">
    <source>
        <dbReference type="Pfam" id="PF13205"/>
    </source>
</evidence>
<dbReference type="STRING" id="683150.G205_18819"/>
<dbReference type="Proteomes" id="UP000294621">
    <property type="component" value="Unassembled WGS sequence"/>
</dbReference>
<protein>
    <recommendedName>
        <fullName evidence="3">SbsA Ig-like domain-containing protein</fullName>
    </recommendedName>
</protein>
<evidence type="ECO:0000256" key="2">
    <source>
        <dbReference type="SAM" id="MobiDB-lite"/>
    </source>
</evidence>
<evidence type="ECO:0000313" key="5">
    <source>
        <dbReference type="Proteomes" id="UP000294621"/>
    </source>
</evidence>
<comment type="caution">
    <text evidence="4">The sequence shown here is derived from an EMBL/GenBank/DDBJ whole genome shotgun (WGS) entry which is preliminary data.</text>
</comment>
<proteinExistence type="predicted"/>
<feature type="region of interest" description="Disordered" evidence="2">
    <location>
        <begin position="1"/>
        <end position="23"/>
    </location>
</feature>
<dbReference type="Pfam" id="PF13205">
    <property type="entry name" value="Big_5"/>
    <property type="match status" value="1"/>
</dbReference>
<feature type="region of interest" description="Disordered" evidence="2">
    <location>
        <begin position="57"/>
        <end position="76"/>
    </location>
</feature>
<dbReference type="AlphaFoldDB" id="A0A4R5YAQ0"/>
<name>A0A4R5YAQ0_9MICC</name>